<dbReference type="InterPro" id="IPR003660">
    <property type="entry name" value="HAMP_dom"/>
</dbReference>
<dbReference type="InterPro" id="IPR010559">
    <property type="entry name" value="Sig_transdc_His_kin_internal"/>
</dbReference>
<dbReference type="PANTHER" id="PTHR34220:SF7">
    <property type="entry name" value="SENSOR HISTIDINE KINASE YPDA"/>
    <property type="match status" value="1"/>
</dbReference>
<dbReference type="PANTHER" id="PTHR34220">
    <property type="entry name" value="SENSOR HISTIDINE KINASE YPDA"/>
    <property type="match status" value="1"/>
</dbReference>
<dbReference type="SMART" id="SM00304">
    <property type="entry name" value="HAMP"/>
    <property type="match status" value="1"/>
</dbReference>
<evidence type="ECO:0000256" key="5">
    <source>
        <dbReference type="ARBA" id="ARBA00022692"/>
    </source>
</evidence>
<dbReference type="PROSITE" id="PS50885">
    <property type="entry name" value="HAMP"/>
    <property type="match status" value="1"/>
</dbReference>
<evidence type="ECO:0000256" key="1">
    <source>
        <dbReference type="ARBA" id="ARBA00004651"/>
    </source>
</evidence>
<dbReference type="Gene3D" id="6.10.340.10">
    <property type="match status" value="1"/>
</dbReference>
<evidence type="ECO:0000256" key="9">
    <source>
        <dbReference type="SAM" id="Phobius"/>
    </source>
</evidence>
<keyword evidence="6" id="KW-0418">Kinase</keyword>
<dbReference type="Pfam" id="PF06580">
    <property type="entry name" value="His_kinase"/>
    <property type="match status" value="1"/>
</dbReference>
<dbReference type="STRING" id="1178515.SY83_04435"/>
<keyword evidence="8 9" id="KW-0472">Membrane</keyword>
<evidence type="ECO:0000256" key="4">
    <source>
        <dbReference type="ARBA" id="ARBA00022679"/>
    </source>
</evidence>
<dbReference type="OrthoDB" id="9776552at2"/>
<dbReference type="Pfam" id="PF02518">
    <property type="entry name" value="HATPase_c"/>
    <property type="match status" value="1"/>
</dbReference>
<dbReference type="Pfam" id="PF02743">
    <property type="entry name" value="dCache_1"/>
    <property type="match status" value="1"/>
</dbReference>
<evidence type="ECO:0000259" key="10">
    <source>
        <dbReference type="PROSITE" id="PS50885"/>
    </source>
</evidence>
<evidence type="ECO:0000256" key="6">
    <source>
        <dbReference type="ARBA" id="ARBA00022777"/>
    </source>
</evidence>
<reference evidence="11 12" key="1">
    <citation type="submission" date="2015-01" db="EMBL/GenBank/DDBJ databases">
        <title>Paenibacillus swuensis/DY6/whole genome sequencing.</title>
        <authorList>
            <person name="Kim M.K."/>
            <person name="Srinivasan S."/>
            <person name="Lee J.-J."/>
        </authorList>
    </citation>
    <scope>NUCLEOTIDE SEQUENCE [LARGE SCALE GENOMIC DNA]</scope>
    <source>
        <strain evidence="11 12">DY6</strain>
    </source>
</reference>
<dbReference type="GO" id="GO:0005886">
    <property type="term" value="C:plasma membrane"/>
    <property type="evidence" value="ECO:0007669"/>
    <property type="project" value="UniProtKB-SubCell"/>
</dbReference>
<feature type="transmembrane region" description="Helical" evidence="9">
    <location>
        <begin position="25"/>
        <end position="44"/>
    </location>
</feature>
<accession>A0A172TF50</accession>
<evidence type="ECO:0000256" key="8">
    <source>
        <dbReference type="ARBA" id="ARBA00023136"/>
    </source>
</evidence>
<evidence type="ECO:0000313" key="12">
    <source>
        <dbReference type="Proteomes" id="UP000076927"/>
    </source>
</evidence>
<organism evidence="11 12">
    <name type="scientific">Paenibacillus swuensis</name>
    <dbReference type="NCBI Taxonomy" id="1178515"/>
    <lineage>
        <taxon>Bacteria</taxon>
        <taxon>Bacillati</taxon>
        <taxon>Bacillota</taxon>
        <taxon>Bacilli</taxon>
        <taxon>Bacillales</taxon>
        <taxon>Paenibacillaceae</taxon>
        <taxon>Paenibacillus</taxon>
    </lineage>
</organism>
<name>A0A172TF50_9BACL</name>
<dbReference type="InterPro" id="IPR003594">
    <property type="entry name" value="HATPase_dom"/>
</dbReference>
<dbReference type="Pfam" id="PF00672">
    <property type="entry name" value="HAMP"/>
    <property type="match status" value="1"/>
</dbReference>
<dbReference type="PATRIC" id="fig|1178515.4.peg.890"/>
<proteinExistence type="predicted"/>
<feature type="transmembrane region" description="Helical" evidence="9">
    <location>
        <begin position="302"/>
        <end position="320"/>
    </location>
</feature>
<dbReference type="InterPro" id="IPR033479">
    <property type="entry name" value="dCache_1"/>
</dbReference>
<dbReference type="AlphaFoldDB" id="A0A172TF50"/>
<keyword evidence="12" id="KW-1185">Reference proteome</keyword>
<dbReference type="Proteomes" id="UP000076927">
    <property type="component" value="Chromosome"/>
</dbReference>
<evidence type="ECO:0000256" key="3">
    <source>
        <dbReference type="ARBA" id="ARBA00022553"/>
    </source>
</evidence>
<keyword evidence="3" id="KW-0597">Phosphoprotein</keyword>
<keyword evidence="5 9" id="KW-0812">Transmembrane</keyword>
<dbReference type="RefSeq" id="WP_068604618.1">
    <property type="nucleotide sequence ID" value="NZ_CP011388.1"/>
</dbReference>
<dbReference type="CDD" id="cd06225">
    <property type="entry name" value="HAMP"/>
    <property type="match status" value="1"/>
</dbReference>
<feature type="domain" description="HAMP" evidence="10">
    <location>
        <begin position="322"/>
        <end position="374"/>
    </location>
</feature>
<keyword evidence="7 9" id="KW-1133">Transmembrane helix</keyword>
<keyword evidence="2" id="KW-1003">Cell membrane</keyword>
<evidence type="ECO:0000313" key="11">
    <source>
        <dbReference type="EMBL" id="ANE45671.1"/>
    </source>
</evidence>
<dbReference type="InterPro" id="IPR050640">
    <property type="entry name" value="Bact_2-comp_sensor_kinase"/>
</dbReference>
<dbReference type="KEGG" id="pswu:SY83_04435"/>
<dbReference type="EMBL" id="CP011388">
    <property type="protein sequence ID" value="ANE45671.1"/>
    <property type="molecule type" value="Genomic_DNA"/>
</dbReference>
<dbReference type="SUPFAM" id="SSF55874">
    <property type="entry name" value="ATPase domain of HSP90 chaperone/DNA topoisomerase II/histidine kinase"/>
    <property type="match status" value="1"/>
</dbReference>
<evidence type="ECO:0000256" key="7">
    <source>
        <dbReference type="ARBA" id="ARBA00022989"/>
    </source>
</evidence>
<evidence type="ECO:0000256" key="2">
    <source>
        <dbReference type="ARBA" id="ARBA00022475"/>
    </source>
</evidence>
<protein>
    <recommendedName>
        <fullName evidence="10">HAMP domain-containing protein</fullName>
    </recommendedName>
</protein>
<dbReference type="InterPro" id="IPR036890">
    <property type="entry name" value="HATPase_C_sf"/>
</dbReference>
<dbReference type="Gene3D" id="3.30.565.10">
    <property type="entry name" value="Histidine kinase-like ATPase, C-terminal domain"/>
    <property type="match status" value="1"/>
</dbReference>
<gene>
    <name evidence="11" type="ORF">SY83_04435</name>
</gene>
<dbReference type="SUPFAM" id="SSF158472">
    <property type="entry name" value="HAMP domain-like"/>
    <property type="match status" value="1"/>
</dbReference>
<keyword evidence="4" id="KW-0808">Transferase</keyword>
<sequence>MAVIRNVLNSFNRVALNMRLRSKLFVVYLLLSIIPLYVFVFYSYHTIRNELTEQTYSAMSNTINQISENIQDKMDNYTKISAALYLDVKLQDYLTRDYSESAEYLEAYEYINRTFGNIRTTHPDVYGISVYISHDRFPSDGYYIKPIDDTIRRTAWYNQVIQTFGNPIFGTIITDQEQTNIFTLARLLNINSLNYPYGVLVFHMKEDEIYSLMAKESANKDIFIADPQGVIVSAKNKTLLSTNLHSLLKHTVPQSPTGTFDTVYNGERSLVVYRTLKNGWQTVSVVPYSSFLAKAQTATTNLMLMALSITVSAIILLYLTSGLLTKRFERLLGGIRKVSREDFNIKLHDMGNDEIGQVSSAFTKMSDKIDNLINEVYKKEISKKETELHMLQSQINPHFLYNTLGSISALALRQGDSQVYAMVQHLAKFYRISLNKGKNIITIGEEIELTRNYISIQQTRFKGMLHVDYDVDETLHHCQTIKLIVQPFVENSINHGIWDDERGVGIVIRVSRDGYERIVIDIIDDGMGMDQAAIEAAILKTEAVSGFGIFNVSERIRLAFGDSYGVQVFSRIGIGTQVRITLPLHLNEQNCSHNE</sequence>
<comment type="subcellular location">
    <subcellularLocation>
        <location evidence="1">Cell membrane</location>
        <topology evidence="1">Multi-pass membrane protein</topology>
    </subcellularLocation>
</comment>
<dbReference type="GO" id="GO:0000155">
    <property type="term" value="F:phosphorelay sensor kinase activity"/>
    <property type="evidence" value="ECO:0007669"/>
    <property type="project" value="InterPro"/>
</dbReference>